<evidence type="ECO:0000256" key="1">
    <source>
        <dbReference type="SAM" id="MobiDB-lite"/>
    </source>
</evidence>
<comment type="caution">
    <text evidence="2">The sequence shown here is derived from an EMBL/GenBank/DDBJ whole genome shotgun (WGS) entry which is preliminary data.</text>
</comment>
<protein>
    <recommendedName>
        <fullName evidence="4">Integrase catalytic domain-containing protein</fullName>
    </recommendedName>
</protein>
<evidence type="ECO:0000313" key="3">
    <source>
        <dbReference type="Proteomes" id="UP001175228"/>
    </source>
</evidence>
<name>A0AA39PEQ2_9AGAR</name>
<dbReference type="InterPro" id="IPR036397">
    <property type="entry name" value="RNaseH_sf"/>
</dbReference>
<dbReference type="Gene3D" id="3.30.420.10">
    <property type="entry name" value="Ribonuclease H-like superfamily/Ribonuclease H"/>
    <property type="match status" value="1"/>
</dbReference>
<dbReference type="InterPro" id="IPR012337">
    <property type="entry name" value="RNaseH-like_sf"/>
</dbReference>
<feature type="compositionally biased region" description="Basic and acidic residues" evidence="1">
    <location>
        <begin position="333"/>
        <end position="345"/>
    </location>
</feature>
<dbReference type="AlphaFoldDB" id="A0AA39PEQ2"/>
<reference evidence="2" key="1">
    <citation type="submission" date="2023-06" db="EMBL/GenBank/DDBJ databases">
        <authorList>
            <consortium name="Lawrence Berkeley National Laboratory"/>
            <person name="Ahrendt S."/>
            <person name="Sahu N."/>
            <person name="Indic B."/>
            <person name="Wong-Bajracharya J."/>
            <person name="Merenyi Z."/>
            <person name="Ke H.-M."/>
            <person name="Monk M."/>
            <person name="Kocsube S."/>
            <person name="Drula E."/>
            <person name="Lipzen A."/>
            <person name="Balint B."/>
            <person name="Henrissat B."/>
            <person name="Andreopoulos B."/>
            <person name="Martin F.M."/>
            <person name="Harder C.B."/>
            <person name="Rigling D."/>
            <person name="Ford K.L."/>
            <person name="Foster G.D."/>
            <person name="Pangilinan J."/>
            <person name="Papanicolaou A."/>
            <person name="Barry K."/>
            <person name="LaButti K."/>
            <person name="Viragh M."/>
            <person name="Koriabine M."/>
            <person name="Yan M."/>
            <person name="Riley R."/>
            <person name="Champramary S."/>
            <person name="Plett K.L."/>
            <person name="Tsai I.J."/>
            <person name="Slot J."/>
            <person name="Sipos G."/>
            <person name="Plett J."/>
            <person name="Nagy L.G."/>
            <person name="Grigoriev I.V."/>
        </authorList>
    </citation>
    <scope>NUCLEOTIDE SEQUENCE</scope>
    <source>
        <strain evidence="2">HWK02</strain>
    </source>
</reference>
<dbReference type="Proteomes" id="UP001175228">
    <property type="component" value="Unassembled WGS sequence"/>
</dbReference>
<feature type="region of interest" description="Disordered" evidence="1">
    <location>
        <begin position="312"/>
        <end position="345"/>
    </location>
</feature>
<organism evidence="2 3">
    <name type="scientific">Armillaria luteobubalina</name>
    <dbReference type="NCBI Taxonomy" id="153913"/>
    <lineage>
        <taxon>Eukaryota</taxon>
        <taxon>Fungi</taxon>
        <taxon>Dikarya</taxon>
        <taxon>Basidiomycota</taxon>
        <taxon>Agaricomycotina</taxon>
        <taxon>Agaricomycetes</taxon>
        <taxon>Agaricomycetidae</taxon>
        <taxon>Agaricales</taxon>
        <taxon>Marasmiineae</taxon>
        <taxon>Physalacriaceae</taxon>
        <taxon>Armillaria</taxon>
    </lineage>
</organism>
<proteinExistence type="predicted"/>
<gene>
    <name evidence="2" type="ORF">EDD18DRAFT_1112473</name>
</gene>
<dbReference type="EMBL" id="JAUEPU010000064">
    <property type="protein sequence ID" value="KAK0482837.1"/>
    <property type="molecule type" value="Genomic_DNA"/>
</dbReference>
<dbReference type="GO" id="GO:0003676">
    <property type="term" value="F:nucleic acid binding"/>
    <property type="evidence" value="ECO:0007669"/>
    <property type="project" value="InterPro"/>
</dbReference>
<dbReference type="SUPFAM" id="SSF53098">
    <property type="entry name" value="Ribonuclease H-like"/>
    <property type="match status" value="1"/>
</dbReference>
<keyword evidence="3" id="KW-1185">Reference proteome</keyword>
<evidence type="ECO:0000313" key="2">
    <source>
        <dbReference type="EMBL" id="KAK0482837.1"/>
    </source>
</evidence>
<evidence type="ECO:0008006" key="4">
    <source>
        <dbReference type="Google" id="ProtNLM"/>
    </source>
</evidence>
<sequence>MSDGGPPFNNEEVHGICADFGCKTHIVTAYSPWVNGLVEGWNKILLVILARLCAPNLGEEGWHLDYTPNELFFRTGINSTPSKLAAVIVALTEDDVMSQMAYMEQQYLDGHTQAVDHGDKHKWMFDRKVLNSKPGEVVFQKGQLVQVFNTQLEKMIQMKRKLLPTWSGVLRTTDQAHNSYTLETVAGVPIKGKFHARQLRGFIPPAGSLLEGYEKEWRAWLESREMILPPGNSMQEEANKYGIEAEEGDLIRREDDRAVILEEESDDEITVRESGSIGAMVMDRCQGVALRTSHGWNLSFFLALHSSYQNNTAETNVSTPPSEIQETGVSSDELDHSKGHPCLEV</sequence>
<accession>A0AA39PEQ2</accession>
<feature type="compositionally biased region" description="Polar residues" evidence="1">
    <location>
        <begin position="312"/>
        <end position="330"/>
    </location>
</feature>